<dbReference type="AlphaFoldDB" id="X6N3T9"/>
<keyword evidence="2" id="KW-0472">Membrane</keyword>
<keyword evidence="2" id="KW-0812">Transmembrane</keyword>
<accession>X6N3T9</accession>
<organism evidence="3 4">
    <name type="scientific">Reticulomyxa filosa</name>
    <dbReference type="NCBI Taxonomy" id="46433"/>
    <lineage>
        <taxon>Eukaryota</taxon>
        <taxon>Sar</taxon>
        <taxon>Rhizaria</taxon>
        <taxon>Retaria</taxon>
        <taxon>Foraminifera</taxon>
        <taxon>Monothalamids</taxon>
        <taxon>Reticulomyxidae</taxon>
        <taxon>Reticulomyxa</taxon>
    </lineage>
</organism>
<evidence type="ECO:0000313" key="3">
    <source>
        <dbReference type="EMBL" id="ETO20394.1"/>
    </source>
</evidence>
<feature type="compositionally biased region" description="Acidic residues" evidence="1">
    <location>
        <begin position="182"/>
        <end position="191"/>
    </location>
</feature>
<feature type="region of interest" description="Disordered" evidence="1">
    <location>
        <begin position="178"/>
        <end position="205"/>
    </location>
</feature>
<keyword evidence="2" id="KW-1133">Transmembrane helix</keyword>
<comment type="caution">
    <text evidence="3">The sequence shown here is derived from an EMBL/GenBank/DDBJ whole genome shotgun (WGS) entry which is preliminary data.</text>
</comment>
<evidence type="ECO:0000256" key="2">
    <source>
        <dbReference type="SAM" id="Phobius"/>
    </source>
</evidence>
<dbReference type="EMBL" id="ASPP01012645">
    <property type="protein sequence ID" value="ETO20394.1"/>
    <property type="molecule type" value="Genomic_DNA"/>
</dbReference>
<keyword evidence="4" id="KW-1185">Reference proteome</keyword>
<name>X6N3T9_RETFI</name>
<proteinExistence type="predicted"/>
<reference evidence="3 4" key="1">
    <citation type="journal article" date="2013" name="Curr. Biol.">
        <title>The Genome of the Foraminiferan Reticulomyxa filosa.</title>
        <authorList>
            <person name="Glockner G."/>
            <person name="Hulsmann N."/>
            <person name="Schleicher M."/>
            <person name="Noegel A.A."/>
            <person name="Eichinger L."/>
            <person name="Gallinger C."/>
            <person name="Pawlowski J."/>
            <person name="Sierra R."/>
            <person name="Euteneuer U."/>
            <person name="Pillet L."/>
            <person name="Moustafa A."/>
            <person name="Platzer M."/>
            <person name="Groth M."/>
            <person name="Szafranski K."/>
            <person name="Schliwa M."/>
        </authorList>
    </citation>
    <scope>NUCLEOTIDE SEQUENCE [LARGE SCALE GENOMIC DNA]</scope>
</reference>
<dbReference type="Proteomes" id="UP000023152">
    <property type="component" value="Unassembled WGS sequence"/>
</dbReference>
<evidence type="ECO:0000256" key="1">
    <source>
        <dbReference type="SAM" id="MobiDB-lite"/>
    </source>
</evidence>
<sequence>MTTEYPVLIAHHCYQIYQLFPLKLNIRKLAKDFMEQKKKLCSNSAEIDISLITEMQRVQELSENAKQDIRGIVMKQTKCKLPEQMDRIAERYNHFRLDAFETIYWKEFRIPFNTVYKGTIADFFEGFFDKLFELRKDDDDKDIIVAAETYLFIFKKKNKANRSKRSGFNAPLSIAVPKTTDEGEPYEDLDENDTRSRDIRVNNTNHNNTSKQMSLEIVQKHFCFVLCALIGLYSELIVTPIQPHPQKIILSAWIVFVPFFKIRLGFLKKVTTERTCNEVSWQIYVFLRKLNLKKKLKKIITSHLFSSIDGNIYSLCFHWEQNIYQVRQCDLVWCLV</sequence>
<feature type="transmembrane region" description="Helical" evidence="2">
    <location>
        <begin position="248"/>
        <end position="266"/>
    </location>
</feature>
<protein>
    <submittedName>
        <fullName evidence="3">Uncharacterized protein</fullName>
    </submittedName>
</protein>
<gene>
    <name evidence="3" type="ORF">RFI_16823</name>
</gene>
<evidence type="ECO:0000313" key="4">
    <source>
        <dbReference type="Proteomes" id="UP000023152"/>
    </source>
</evidence>
<feature type="transmembrane region" description="Helical" evidence="2">
    <location>
        <begin position="221"/>
        <end position="242"/>
    </location>
</feature>